<dbReference type="Gene3D" id="2.40.110.10">
    <property type="entry name" value="Butyryl-CoA Dehydrogenase, subunit A, domain 2"/>
    <property type="match status" value="1"/>
</dbReference>
<accession>A0ABN3IWB7</accession>
<evidence type="ECO:0000256" key="2">
    <source>
        <dbReference type="ARBA" id="ARBA00009347"/>
    </source>
</evidence>
<dbReference type="Proteomes" id="UP001501231">
    <property type="component" value="Unassembled WGS sequence"/>
</dbReference>
<dbReference type="Pfam" id="PF00441">
    <property type="entry name" value="Acyl-CoA_dh_1"/>
    <property type="match status" value="1"/>
</dbReference>
<dbReference type="Gene3D" id="1.10.540.10">
    <property type="entry name" value="Acyl-CoA dehydrogenase/oxidase, N-terminal domain"/>
    <property type="match status" value="1"/>
</dbReference>
<dbReference type="PANTHER" id="PTHR43884:SF20">
    <property type="entry name" value="ACYL-COA DEHYDROGENASE FADE28"/>
    <property type="match status" value="1"/>
</dbReference>
<dbReference type="InterPro" id="IPR009100">
    <property type="entry name" value="AcylCoA_DH/oxidase_NM_dom_sf"/>
</dbReference>
<evidence type="ECO:0000259" key="7">
    <source>
        <dbReference type="Pfam" id="PF02771"/>
    </source>
</evidence>
<dbReference type="SUPFAM" id="SSF56645">
    <property type="entry name" value="Acyl-CoA dehydrogenase NM domain-like"/>
    <property type="match status" value="1"/>
</dbReference>
<reference evidence="8 9" key="1">
    <citation type="journal article" date="2019" name="Int. J. Syst. Evol. Microbiol.">
        <title>The Global Catalogue of Microorganisms (GCM) 10K type strain sequencing project: providing services to taxonomists for standard genome sequencing and annotation.</title>
        <authorList>
            <consortium name="The Broad Institute Genomics Platform"/>
            <consortium name="The Broad Institute Genome Sequencing Center for Infectious Disease"/>
            <person name="Wu L."/>
            <person name="Ma J."/>
        </authorList>
    </citation>
    <scope>NUCLEOTIDE SEQUENCE [LARGE SCALE GENOMIC DNA]</scope>
    <source>
        <strain evidence="8 9">JCM 3325</strain>
    </source>
</reference>
<gene>
    <name evidence="8" type="ORF">GCM10010191_25830</name>
</gene>
<dbReference type="CDD" id="cd00567">
    <property type="entry name" value="ACAD"/>
    <property type="match status" value="1"/>
</dbReference>
<evidence type="ECO:0000313" key="8">
    <source>
        <dbReference type="EMBL" id="GAA2414635.1"/>
    </source>
</evidence>
<dbReference type="RefSeq" id="WP_344589086.1">
    <property type="nucleotide sequence ID" value="NZ_BAAARW010000011.1"/>
</dbReference>
<evidence type="ECO:0000259" key="6">
    <source>
        <dbReference type="Pfam" id="PF00441"/>
    </source>
</evidence>
<feature type="domain" description="Acyl-CoA dehydrogenase/oxidase C-terminal" evidence="6">
    <location>
        <begin position="231"/>
        <end position="375"/>
    </location>
</feature>
<keyword evidence="5" id="KW-0560">Oxidoreductase</keyword>
<keyword evidence="3" id="KW-0285">Flavoprotein</keyword>
<comment type="cofactor">
    <cofactor evidence="1">
        <name>FAD</name>
        <dbReference type="ChEBI" id="CHEBI:57692"/>
    </cofactor>
</comment>
<evidence type="ECO:0000256" key="1">
    <source>
        <dbReference type="ARBA" id="ARBA00001974"/>
    </source>
</evidence>
<evidence type="ECO:0000256" key="4">
    <source>
        <dbReference type="ARBA" id="ARBA00022827"/>
    </source>
</evidence>
<name>A0ABN3IWB7_9ACTN</name>
<dbReference type="SUPFAM" id="SSF47203">
    <property type="entry name" value="Acyl-CoA dehydrogenase C-terminal domain-like"/>
    <property type="match status" value="1"/>
</dbReference>
<evidence type="ECO:0000313" key="9">
    <source>
        <dbReference type="Proteomes" id="UP001501231"/>
    </source>
</evidence>
<comment type="similarity">
    <text evidence="2">Belongs to the acyl-CoA dehydrogenase family.</text>
</comment>
<dbReference type="PANTHER" id="PTHR43884">
    <property type="entry name" value="ACYL-COA DEHYDROGENASE"/>
    <property type="match status" value="1"/>
</dbReference>
<dbReference type="EMBL" id="BAAARW010000011">
    <property type="protein sequence ID" value="GAA2414635.1"/>
    <property type="molecule type" value="Genomic_DNA"/>
</dbReference>
<dbReference type="Gene3D" id="1.20.140.10">
    <property type="entry name" value="Butyryl-CoA Dehydrogenase, subunit A, domain 3"/>
    <property type="match status" value="1"/>
</dbReference>
<sequence>MRLIRGDEQRELAESVRAFLADTAPIARVRETAESPEPYDRRVWERMTGELGLAGLAVPEEFGGAGAGHGEVAVVMEELGAALTPSPYLASAVLAANVLLQSGDREAVKAYLPGIASGGTVATFAVPVLGEETAGARPAAGGGHELHGVLPHVLNGAEADLIVVPAAVAGGEGERGLYALGLFAVEAGAGGRSQGLTRKPLTTLDLTRPQARLEFDGVQARRIGPADAGEAIRRTLDLAAVALAAEQLGGLRRCLDTIVEYAKLRVQFGRFVGSFQAVKHKLADMRCVLEQAESIVRYAAWAADESPDELPLAAATAQSYLGRAYFQVAKDHLLLHGGIGFTWEHDAHLYYKRAKTAQLLLGSPRHHRATLAERLGLLG</sequence>
<protein>
    <submittedName>
        <fullName evidence="8">Acyl-CoA dehydrogenase family protein</fullName>
    </submittedName>
</protein>
<dbReference type="InterPro" id="IPR036250">
    <property type="entry name" value="AcylCo_DH-like_C"/>
</dbReference>
<dbReference type="InterPro" id="IPR037069">
    <property type="entry name" value="AcylCoA_DH/ox_N_sf"/>
</dbReference>
<keyword evidence="9" id="KW-1185">Reference proteome</keyword>
<evidence type="ECO:0000256" key="3">
    <source>
        <dbReference type="ARBA" id="ARBA00022630"/>
    </source>
</evidence>
<dbReference type="InterPro" id="IPR013786">
    <property type="entry name" value="AcylCoA_DH/ox_N"/>
</dbReference>
<organism evidence="8 9">
    <name type="scientific">Actinomadura vinacea</name>
    <dbReference type="NCBI Taxonomy" id="115336"/>
    <lineage>
        <taxon>Bacteria</taxon>
        <taxon>Bacillati</taxon>
        <taxon>Actinomycetota</taxon>
        <taxon>Actinomycetes</taxon>
        <taxon>Streptosporangiales</taxon>
        <taxon>Thermomonosporaceae</taxon>
        <taxon>Actinomadura</taxon>
    </lineage>
</organism>
<evidence type="ECO:0000256" key="5">
    <source>
        <dbReference type="ARBA" id="ARBA00023002"/>
    </source>
</evidence>
<feature type="domain" description="Acyl-CoA dehydrogenase/oxidase N-terminal" evidence="7">
    <location>
        <begin position="7"/>
        <end position="118"/>
    </location>
</feature>
<proteinExistence type="inferred from homology"/>
<dbReference type="InterPro" id="IPR009075">
    <property type="entry name" value="AcylCo_DH/oxidase_C"/>
</dbReference>
<dbReference type="InterPro" id="IPR046373">
    <property type="entry name" value="Acyl-CoA_Oxase/DH_mid-dom_sf"/>
</dbReference>
<keyword evidence="4" id="KW-0274">FAD</keyword>
<comment type="caution">
    <text evidence="8">The sequence shown here is derived from an EMBL/GenBank/DDBJ whole genome shotgun (WGS) entry which is preliminary data.</text>
</comment>
<dbReference type="Pfam" id="PF02771">
    <property type="entry name" value="Acyl-CoA_dh_N"/>
    <property type="match status" value="1"/>
</dbReference>